<feature type="disulfide bond" evidence="1">
    <location>
        <begin position="186"/>
        <end position="195"/>
    </location>
</feature>
<dbReference type="PANTHER" id="PTHR31048">
    <property type="entry name" value="OS03G0233200 PROTEIN"/>
    <property type="match status" value="1"/>
</dbReference>
<feature type="disulfide bond" evidence="1">
    <location>
        <begin position="155"/>
        <end position="236"/>
    </location>
</feature>
<dbReference type="AlphaFoldDB" id="A0AAP0BIS9"/>
<evidence type="ECO:0000256" key="3">
    <source>
        <dbReference type="SAM" id="SignalP"/>
    </source>
</evidence>
<feature type="signal peptide" evidence="3">
    <location>
        <begin position="1"/>
        <end position="26"/>
    </location>
</feature>
<dbReference type="FunFam" id="2.60.110.10:FF:000001">
    <property type="entry name" value="THAUMATIN-LIKE PROTEIN 1"/>
    <property type="match status" value="1"/>
</dbReference>
<dbReference type="EMBL" id="JBBWWQ010000008">
    <property type="protein sequence ID" value="KAK8941119.1"/>
    <property type="molecule type" value="Genomic_DNA"/>
</dbReference>
<feature type="disulfide bond" evidence="1">
    <location>
        <begin position="168"/>
        <end position="182"/>
    </location>
</feature>
<feature type="disulfide bond" evidence="1">
    <location>
        <begin position="196"/>
        <end position="206"/>
    </location>
</feature>
<dbReference type="Gene3D" id="2.60.110.10">
    <property type="entry name" value="Thaumatin"/>
    <property type="match status" value="1"/>
</dbReference>
<dbReference type="SUPFAM" id="SSF49870">
    <property type="entry name" value="Osmotin, thaumatin-like protein"/>
    <property type="match status" value="1"/>
</dbReference>
<feature type="chain" id="PRO_5042993265" description="Thaumatin-like protein 1" evidence="3">
    <location>
        <begin position="27"/>
        <end position="313"/>
    </location>
</feature>
<dbReference type="PIRSF" id="PIRSF002703">
    <property type="entry name" value="Thaumatin"/>
    <property type="match status" value="1"/>
</dbReference>
<dbReference type="Proteomes" id="UP001418222">
    <property type="component" value="Unassembled WGS sequence"/>
</dbReference>
<dbReference type="SMART" id="SM00205">
    <property type="entry name" value="THN"/>
    <property type="match status" value="1"/>
</dbReference>
<dbReference type="CDD" id="cd09218">
    <property type="entry name" value="TLP-PA"/>
    <property type="match status" value="1"/>
</dbReference>
<sequence>MVEWTFFLHSLSVLLLRLFLLRTSAAAEGPAFTFMNNCRWTVWPGILSGAGRDQLSTTGFELPSGSLRSIEAPAGWSGRLWARTGCVFEASGGGSCATADCGTGEVECRGKGAAPPATLAEFTLGGGAGEKDFYDVSLVDGYNLPMVVQGGGGKCATTGCAEDVNARCPAELRVGEGAAAACRSACDAFGRPEFCCSGEFASPAACRPTAYSELFKTACPKSYSYAFDDATSIFTCAGAGEFTVIFCPDATTSSSKSPANPRTSPTTTGDVTVESDAWLASLVADSGSERNSALPSMLPSMAFPFFVLLHFVA</sequence>
<reference evidence="4 5" key="1">
    <citation type="journal article" date="2022" name="Nat. Plants">
        <title>Genomes of leafy and leafless Platanthera orchids illuminate the evolution of mycoheterotrophy.</title>
        <authorList>
            <person name="Li M.H."/>
            <person name="Liu K.W."/>
            <person name="Li Z."/>
            <person name="Lu H.C."/>
            <person name="Ye Q.L."/>
            <person name="Zhang D."/>
            <person name="Wang J.Y."/>
            <person name="Li Y.F."/>
            <person name="Zhong Z.M."/>
            <person name="Liu X."/>
            <person name="Yu X."/>
            <person name="Liu D.K."/>
            <person name="Tu X.D."/>
            <person name="Liu B."/>
            <person name="Hao Y."/>
            <person name="Liao X.Y."/>
            <person name="Jiang Y.T."/>
            <person name="Sun W.H."/>
            <person name="Chen J."/>
            <person name="Chen Y.Q."/>
            <person name="Ai Y."/>
            <person name="Zhai J.W."/>
            <person name="Wu S.S."/>
            <person name="Zhou Z."/>
            <person name="Hsiao Y.Y."/>
            <person name="Wu W.L."/>
            <person name="Chen Y.Y."/>
            <person name="Lin Y.F."/>
            <person name="Hsu J.L."/>
            <person name="Li C.Y."/>
            <person name="Wang Z.W."/>
            <person name="Zhao X."/>
            <person name="Zhong W.Y."/>
            <person name="Ma X.K."/>
            <person name="Ma L."/>
            <person name="Huang J."/>
            <person name="Chen G.Z."/>
            <person name="Huang M.Z."/>
            <person name="Huang L."/>
            <person name="Peng D.H."/>
            <person name="Luo Y.B."/>
            <person name="Zou S.Q."/>
            <person name="Chen S.P."/>
            <person name="Lan S."/>
            <person name="Tsai W.C."/>
            <person name="Van de Peer Y."/>
            <person name="Liu Z.J."/>
        </authorList>
    </citation>
    <scope>NUCLEOTIDE SEQUENCE [LARGE SCALE GENOMIC DNA]</scope>
    <source>
        <strain evidence="4">Lor287</strain>
    </source>
</reference>
<feature type="region of interest" description="Disordered" evidence="2">
    <location>
        <begin position="251"/>
        <end position="270"/>
    </location>
</feature>
<evidence type="ECO:0000313" key="4">
    <source>
        <dbReference type="EMBL" id="KAK8941119.1"/>
    </source>
</evidence>
<evidence type="ECO:0000256" key="2">
    <source>
        <dbReference type="SAM" id="MobiDB-lite"/>
    </source>
</evidence>
<feature type="disulfide bond" evidence="1">
    <location>
        <begin position="86"/>
        <end position="96"/>
    </location>
</feature>
<proteinExistence type="predicted"/>
<accession>A0AAP0BIS9</accession>
<feature type="disulfide bond" evidence="1">
    <location>
        <begin position="101"/>
        <end position="108"/>
    </location>
</feature>
<feature type="disulfide bond" evidence="1">
    <location>
        <begin position="160"/>
        <end position="219"/>
    </location>
</feature>
<dbReference type="InterPro" id="IPR017949">
    <property type="entry name" value="Thaumatin_CS"/>
</dbReference>
<dbReference type="Pfam" id="PF00314">
    <property type="entry name" value="Thaumatin"/>
    <property type="match status" value="1"/>
</dbReference>
<comment type="caution">
    <text evidence="4">The sequence shown here is derived from an EMBL/GenBank/DDBJ whole genome shotgun (WGS) entry which is preliminary data.</text>
</comment>
<evidence type="ECO:0000313" key="5">
    <source>
        <dbReference type="Proteomes" id="UP001418222"/>
    </source>
</evidence>
<dbReference type="PROSITE" id="PS51367">
    <property type="entry name" value="THAUMATIN_2"/>
    <property type="match status" value="1"/>
</dbReference>
<keyword evidence="3" id="KW-0732">Signal</keyword>
<evidence type="ECO:0008006" key="6">
    <source>
        <dbReference type="Google" id="ProtNLM"/>
    </source>
</evidence>
<keyword evidence="1" id="KW-1015">Disulfide bond</keyword>
<name>A0AAP0BIS9_9ASPA</name>
<dbReference type="PROSITE" id="PS00316">
    <property type="entry name" value="THAUMATIN_1"/>
    <property type="match status" value="1"/>
</dbReference>
<dbReference type="InterPro" id="IPR037176">
    <property type="entry name" value="Osmotin/thaumatin-like_sf"/>
</dbReference>
<feature type="disulfide bond" evidence="1">
    <location>
        <begin position="38"/>
        <end position="247"/>
    </location>
</feature>
<gene>
    <name evidence="4" type="ORF">KSP39_PZI009886</name>
</gene>
<protein>
    <recommendedName>
        <fullName evidence="6">Thaumatin-like protein 1</fullName>
    </recommendedName>
</protein>
<dbReference type="PRINTS" id="PR00347">
    <property type="entry name" value="THAUMATIN"/>
</dbReference>
<dbReference type="InterPro" id="IPR001938">
    <property type="entry name" value="Thaumatin"/>
</dbReference>
<keyword evidence="5" id="KW-1185">Reference proteome</keyword>
<organism evidence="4 5">
    <name type="scientific">Platanthera zijinensis</name>
    <dbReference type="NCBI Taxonomy" id="2320716"/>
    <lineage>
        <taxon>Eukaryota</taxon>
        <taxon>Viridiplantae</taxon>
        <taxon>Streptophyta</taxon>
        <taxon>Embryophyta</taxon>
        <taxon>Tracheophyta</taxon>
        <taxon>Spermatophyta</taxon>
        <taxon>Magnoliopsida</taxon>
        <taxon>Liliopsida</taxon>
        <taxon>Asparagales</taxon>
        <taxon>Orchidaceae</taxon>
        <taxon>Orchidoideae</taxon>
        <taxon>Orchideae</taxon>
        <taxon>Orchidinae</taxon>
        <taxon>Platanthera</taxon>
    </lineage>
</organism>
<evidence type="ECO:0000256" key="1">
    <source>
        <dbReference type="PIRSR" id="PIRSR002703-1"/>
    </source>
</evidence>